<evidence type="ECO:0000313" key="1">
    <source>
        <dbReference type="EMBL" id="VAV98376.1"/>
    </source>
</evidence>
<sequence length="73" mass="7973">MQSTNITPDELKRIAWILVDRHGSEAAQLAGFAIAEMQQQGDSPRIRAWQALAAVIQAALDGHISKTNPLTLH</sequence>
<proteinExistence type="predicted"/>
<reference evidence="1" key="1">
    <citation type="submission" date="2018-06" db="EMBL/GenBank/DDBJ databases">
        <authorList>
            <person name="Zhirakovskaya E."/>
        </authorList>
    </citation>
    <scope>NUCLEOTIDE SEQUENCE</scope>
</reference>
<name>A0A3B0SBQ6_9ZZZZ</name>
<dbReference type="AlphaFoldDB" id="A0A3B0SBQ6"/>
<dbReference type="EMBL" id="UOEE01000262">
    <property type="protein sequence ID" value="VAV98376.1"/>
    <property type="molecule type" value="Genomic_DNA"/>
</dbReference>
<organism evidence="1">
    <name type="scientific">hydrothermal vent metagenome</name>
    <dbReference type="NCBI Taxonomy" id="652676"/>
    <lineage>
        <taxon>unclassified sequences</taxon>
        <taxon>metagenomes</taxon>
        <taxon>ecological metagenomes</taxon>
    </lineage>
</organism>
<accession>A0A3B0SBQ6</accession>
<protein>
    <submittedName>
        <fullName evidence="1">Uncharacterized protein</fullName>
    </submittedName>
</protein>
<gene>
    <name evidence="1" type="ORF">MNBD_ALPHA06-2011</name>
</gene>